<accession>A0ABT7U7J9</accession>
<reference evidence="2" key="1">
    <citation type="submission" date="2023-07" db="EMBL/GenBank/DDBJ databases">
        <title>Identification and characterization of horizontal gene transfer across gut microbiota members of farm animals based on homology search.</title>
        <authorList>
            <person name="Schwarzerova J."/>
            <person name="Nykrynova M."/>
            <person name="Jureckova K."/>
            <person name="Cejkova D."/>
            <person name="Rychlik I."/>
        </authorList>
    </citation>
    <scope>NUCLEOTIDE SEQUENCE [LARGE SCALE GENOMIC DNA]</scope>
    <source>
        <strain evidence="2">ET4</strain>
    </source>
</reference>
<proteinExistence type="predicted"/>
<evidence type="ECO:0000313" key="1">
    <source>
        <dbReference type="EMBL" id="MDM8146516.1"/>
    </source>
</evidence>
<dbReference type="Proteomes" id="UP001228403">
    <property type="component" value="Unassembled WGS sequence"/>
</dbReference>
<sequence length="104" mass="11762">MEEVREANRTERERIKANKKVALAQIEATKAVLMDYLNRSFDERASIFKKDFEAIDTAIANNNMEALALMVQSVNTLAAQSPFKALVDLAQVKRNFLTSDEVEI</sequence>
<protein>
    <submittedName>
        <fullName evidence="1">Uncharacterized protein</fullName>
    </submittedName>
</protein>
<evidence type="ECO:0000313" key="2">
    <source>
        <dbReference type="Proteomes" id="UP001228403"/>
    </source>
</evidence>
<gene>
    <name evidence="1" type="ORF">QUW02_11400</name>
</gene>
<keyword evidence="2" id="KW-1185">Reference proteome</keyword>
<organism evidence="1 2">
    <name type="scientific">Bacteroides eggerthii</name>
    <dbReference type="NCBI Taxonomy" id="28111"/>
    <lineage>
        <taxon>Bacteria</taxon>
        <taxon>Pseudomonadati</taxon>
        <taxon>Bacteroidota</taxon>
        <taxon>Bacteroidia</taxon>
        <taxon>Bacteroidales</taxon>
        <taxon>Bacteroidaceae</taxon>
        <taxon>Bacteroides</taxon>
    </lineage>
</organism>
<dbReference type="EMBL" id="JAUDCF010000034">
    <property type="protein sequence ID" value="MDM8146516.1"/>
    <property type="molecule type" value="Genomic_DNA"/>
</dbReference>
<comment type="caution">
    <text evidence="1">The sequence shown here is derived from an EMBL/GenBank/DDBJ whole genome shotgun (WGS) entry which is preliminary data.</text>
</comment>
<name>A0ABT7U7J9_9BACE</name>